<feature type="transmembrane region" description="Helical" evidence="7">
    <location>
        <begin position="227"/>
        <end position="249"/>
    </location>
</feature>
<dbReference type="AlphaFoldDB" id="A0A0A1USB5"/>
<feature type="region of interest" description="Disordered" evidence="6">
    <location>
        <begin position="310"/>
        <end position="337"/>
    </location>
</feature>
<dbReference type="InterPro" id="IPR052337">
    <property type="entry name" value="SAT4-like"/>
</dbReference>
<evidence type="ECO:0000259" key="9">
    <source>
        <dbReference type="Pfam" id="PF20684"/>
    </source>
</evidence>
<dbReference type="OrthoDB" id="444631at2759"/>
<name>A0A0A1USB5_9HYPO</name>
<accession>A0A0A1USB5</accession>
<dbReference type="Pfam" id="PF20684">
    <property type="entry name" value="Fung_rhodopsin"/>
    <property type="match status" value="1"/>
</dbReference>
<evidence type="ECO:0000256" key="2">
    <source>
        <dbReference type="ARBA" id="ARBA00022692"/>
    </source>
</evidence>
<feature type="transmembrane region" description="Helical" evidence="7">
    <location>
        <begin position="145"/>
        <end position="164"/>
    </location>
</feature>
<evidence type="ECO:0000313" key="10">
    <source>
        <dbReference type="EMBL" id="EXU99153.1"/>
    </source>
</evidence>
<feature type="domain" description="Rhodopsin" evidence="9">
    <location>
        <begin position="54"/>
        <end position="282"/>
    </location>
</feature>
<dbReference type="eggNOG" id="ENOG502T6FT">
    <property type="taxonomic scope" value="Eukaryota"/>
</dbReference>
<comment type="subcellular location">
    <subcellularLocation>
        <location evidence="1">Membrane</location>
        <topology evidence="1">Multi-pass membrane protein</topology>
    </subcellularLocation>
</comment>
<keyword evidence="2 7" id="KW-0812">Transmembrane</keyword>
<dbReference type="EMBL" id="JELW01000021">
    <property type="protein sequence ID" value="EXU99153.1"/>
    <property type="molecule type" value="Genomic_DNA"/>
</dbReference>
<evidence type="ECO:0000256" key="1">
    <source>
        <dbReference type="ARBA" id="ARBA00004141"/>
    </source>
</evidence>
<feature type="transmembrane region" description="Helical" evidence="7">
    <location>
        <begin position="196"/>
        <end position="215"/>
    </location>
</feature>
<evidence type="ECO:0000256" key="7">
    <source>
        <dbReference type="SAM" id="Phobius"/>
    </source>
</evidence>
<feature type="transmembrane region" description="Helical" evidence="7">
    <location>
        <begin position="255"/>
        <end position="277"/>
    </location>
</feature>
<keyword evidence="3 7" id="KW-1133">Transmembrane helix</keyword>
<dbReference type="InterPro" id="IPR049326">
    <property type="entry name" value="Rhodopsin_dom_fungi"/>
</dbReference>
<evidence type="ECO:0000313" key="11">
    <source>
        <dbReference type="Proteomes" id="UP000030151"/>
    </source>
</evidence>
<gene>
    <name evidence="10" type="ORF">X797_007875</name>
</gene>
<evidence type="ECO:0000256" key="6">
    <source>
        <dbReference type="SAM" id="MobiDB-lite"/>
    </source>
</evidence>
<dbReference type="Proteomes" id="UP000030151">
    <property type="component" value="Unassembled WGS sequence"/>
</dbReference>
<reference evidence="10 11" key="1">
    <citation type="submission" date="2014-02" db="EMBL/GenBank/DDBJ databases">
        <title>The genome sequence of the entomopathogenic fungus Metarhizium robertsii ARSEF 2575.</title>
        <authorList>
            <person name="Giuliano Garisto Donzelli B."/>
            <person name="Roe B.A."/>
            <person name="Macmil S.L."/>
            <person name="Krasnoff S.B."/>
            <person name="Gibson D.M."/>
        </authorList>
    </citation>
    <scope>NUCLEOTIDE SEQUENCE [LARGE SCALE GENOMIC DNA]</scope>
    <source>
        <strain evidence="10 11">ARSEF 2575</strain>
    </source>
</reference>
<evidence type="ECO:0000256" key="3">
    <source>
        <dbReference type="ARBA" id="ARBA00022989"/>
    </source>
</evidence>
<comment type="caution">
    <text evidence="10">The sequence shown here is derived from an EMBL/GenBank/DDBJ whole genome shotgun (WGS) entry which is preliminary data.</text>
</comment>
<dbReference type="PANTHER" id="PTHR33048:SF47">
    <property type="entry name" value="INTEGRAL MEMBRANE PROTEIN-RELATED"/>
    <property type="match status" value="1"/>
</dbReference>
<organism evidence="10 11">
    <name type="scientific">Metarhizium robertsii</name>
    <dbReference type="NCBI Taxonomy" id="568076"/>
    <lineage>
        <taxon>Eukaryota</taxon>
        <taxon>Fungi</taxon>
        <taxon>Dikarya</taxon>
        <taxon>Ascomycota</taxon>
        <taxon>Pezizomycotina</taxon>
        <taxon>Sordariomycetes</taxon>
        <taxon>Hypocreomycetidae</taxon>
        <taxon>Hypocreales</taxon>
        <taxon>Clavicipitaceae</taxon>
        <taxon>Metarhizium</taxon>
    </lineage>
</organism>
<protein>
    <recommendedName>
        <fullName evidence="9">Rhodopsin domain-containing protein</fullName>
    </recommendedName>
</protein>
<proteinExistence type="inferred from homology"/>
<dbReference type="HOGENOM" id="CLU_064763_0_0_1"/>
<evidence type="ECO:0000256" key="8">
    <source>
        <dbReference type="SAM" id="SignalP"/>
    </source>
</evidence>
<feature type="chain" id="PRO_5001980813" description="Rhodopsin domain-containing protein" evidence="8">
    <location>
        <begin position="20"/>
        <end position="337"/>
    </location>
</feature>
<feature type="transmembrane region" description="Helical" evidence="7">
    <location>
        <begin position="111"/>
        <end position="133"/>
    </location>
</feature>
<evidence type="ECO:0000256" key="5">
    <source>
        <dbReference type="ARBA" id="ARBA00038359"/>
    </source>
</evidence>
<keyword evidence="4 7" id="KW-0472">Membrane</keyword>
<sequence length="337" mass="36477">MGSIVVHLCILCHIQQTSLYGGVVRTQTGNTEYGTSTSAPGCARLCDNSAPTALRFIASRVSLGKIGIEDWLALGALVFYITWTVITGISATYLDDMDFTKSSATSRLLPLVIATLMFAPNQLCAKLSILFLYHRIFGVKKAYSLWIKALGILQIIYTIPTMVIEALECWPVQKSRATNESCIVISAAFMARAEPVNSFVDFAMAILAIFMLRSLQTSRKTKWKLSLLFISGGLAGIIGFIKAGLAFPAAYGNQIFMGVGTTVQMALSIICCCAITFRPLLTKTHLFSSLAAKILTCGSRLLLVRKAFPPSSDRTSDHGINLETASGTRHPAVSNDV</sequence>
<comment type="similarity">
    <text evidence="5">Belongs to the SAT4 family.</text>
</comment>
<feature type="transmembrane region" description="Helical" evidence="7">
    <location>
        <begin position="71"/>
        <end position="91"/>
    </location>
</feature>
<feature type="signal peptide" evidence="8">
    <location>
        <begin position="1"/>
        <end position="19"/>
    </location>
</feature>
<dbReference type="PANTHER" id="PTHR33048">
    <property type="entry name" value="PTH11-LIKE INTEGRAL MEMBRANE PROTEIN (AFU_ORTHOLOGUE AFUA_5G11245)"/>
    <property type="match status" value="1"/>
</dbReference>
<evidence type="ECO:0000256" key="4">
    <source>
        <dbReference type="ARBA" id="ARBA00023136"/>
    </source>
</evidence>
<dbReference type="GO" id="GO:0016020">
    <property type="term" value="C:membrane"/>
    <property type="evidence" value="ECO:0007669"/>
    <property type="project" value="UniProtKB-SubCell"/>
</dbReference>
<keyword evidence="8" id="KW-0732">Signal</keyword>